<sequence>MSTRQETGTATAHRVVILGAGYAGMVAAVQLAARTKRRRAWRWPCERTGGFAERMRMRVRSMWSRRSDTVSEQCRPGCFLHRCWSHSPAEFSNPTGSAAGPERPPSGQGGPTSAAHKRSDTVNLFALLRRSKMR</sequence>
<keyword evidence="4" id="KW-1185">Reference proteome</keyword>
<dbReference type="AlphaFoldDB" id="A0A1V0TZQ5"/>
<name>A0A1V0TZQ5_9ACTN</name>
<evidence type="ECO:0008006" key="5">
    <source>
        <dbReference type="Google" id="ProtNLM"/>
    </source>
</evidence>
<organism evidence="3 4">
    <name type="scientific">Streptomyces gilvosporeus</name>
    <dbReference type="NCBI Taxonomy" id="553510"/>
    <lineage>
        <taxon>Bacteria</taxon>
        <taxon>Bacillati</taxon>
        <taxon>Actinomycetota</taxon>
        <taxon>Actinomycetes</taxon>
        <taxon>Kitasatosporales</taxon>
        <taxon>Streptomycetaceae</taxon>
        <taxon>Streptomyces</taxon>
    </lineage>
</organism>
<dbReference type="STRING" id="553510.B1H19_33160"/>
<reference evidence="3 4" key="1">
    <citation type="submission" date="2017-04" db="EMBL/GenBank/DDBJ databases">
        <title>Complete Genome Sequence of Streptomyces gilvosporeus F607, a Capable Producer of Natamycin.</title>
        <authorList>
            <person name="Zong G."/>
            <person name="Zhong C."/>
            <person name="Fu J."/>
            <person name="Qin R."/>
            <person name="Cao G."/>
        </authorList>
    </citation>
    <scope>NUCLEOTIDE SEQUENCE [LARGE SCALE GENOMIC DNA]</scope>
    <source>
        <strain evidence="3 4">F607</strain>
    </source>
</reference>
<gene>
    <name evidence="3" type="ORF">B1H19_33160</name>
</gene>
<proteinExistence type="predicted"/>
<protein>
    <recommendedName>
        <fullName evidence="5">FAD/NAD(P)-binding domain-containing protein</fullName>
    </recommendedName>
</protein>
<feature type="region of interest" description="Disordered" evidence="1">
    <location>
        <begin position="90"/>
        <end position="121"/>
    </location>
</feature>
<keyword evidence="2" id="KW-0812">Transmembrane</keyword>
<keyword evidence="2" id="KW-1133">Transmembrane helix</keyword>
<dbReference type="Proteomes" id="UP000192726">
    <property type="component" value="Chromosome"/>
</dbReference>
<dbReference type="EMBL" id="CP020569">
    <property type="protein sequence ID" value="ARF58391.1"/>
    <property type="molecule type" value="Genomic_DNA"/>
</dbReference>
<evidence type="ECO:0000256" key="2">
    <source>
        <dbReference type="SAM" id="Phobius"/>
    </source>
</evidence>
<accession>A0A1V0TZQ5</accession>
<keyword evidence="2" id="KW-0472">Membrane</keyword>
<evidence type="ECO:0000313" key="3">
    <source>
        <dbReference type="EMBL" id="ARF58391.1"/>
    </source>
</evidence>
<dbReference type="KEGG" id="sgv:B1H19_33160"/>
<evidence type="ECO:0000313" key="4">
    <source>
        <dbReference type="Proteomes" id="UP000192726"/>
    </source>
</evidence>
<evidence type="ECO:0000256" key="1">
    <source>
        <dbReference type="SAM" id="MobiDB-lite"/>
    </source>
</evidence>
<feature type="transmembrane region" description="Helical" evidence="2">
    <location>
        <begin position="12"/>
        <end position="33"/>
    </location>
</feature>